<evidence type="ECO:0000313" key="1">
    <source>
        <dbReference type="EMBL" id="WIX77142.1"/>
    </source>
</evidence>
<dbReference type="Proteomes" id="UP001236014">
    <property type="component" value="Chromosome"/>
</dbReference>
<dbReference type="RefSeq" id="WP_285967884.1">
    <property type="nucleotide sequence ID" value="NZ_CP127294.1"/>
</dbReference>
<name>A0A9Y2MVV9_9PSEU</name>
<organism evidence="1 2">
    <name type="scientific">Amycolatopsis carbonis</name>
    <dbReference type="NCBI Taxonomy" id="715471"/>
    <lineage>
        <taxon>Bacteria</taxon>
        <taxon>Bacillati</taxon>
        <taxon>Actinomycetota</taxon>
        <taxon>Actinomycetes</taxon>
        <taxon>Pseudonocardiales</taxon>
        <taxon>Pseudonocardiaceae</taxon>
        <taxon>Amycolatopsis</taxon>
    </lineage>
</organism>
<sequence>MNTFLGAVLCPHPPLLLRELSGQQDPIPDLRAACHQALDTLLSWRPDHLHVVGRGDPAEEDPPWSLRVARRLLAEAGRRGDFDWHPVAGTATAADCDRLADDLAHPRKRTALLVLADGSASRTPKAPGYLDERAVPFDVAITHALETNDPTALTHLDPTLSDALRAQGRPALHTLGAVMQRFPNRATPHLHYIDDPFGVLYLVATWPCTTDTPGSATPGRAEVRSSLALNHPAPAEDVDDHPDP</sequence>
<dbReference type="EMBL" id="CP127294">
    <property type="protein sequence ID" value="WIX77142.1"/>
    <property type="molecule type" value="Genomic_DNA"/>
</dbReference>
<dbReference type="AlphaFoldDB" id="A0A9Y2MVV9"/>
<proteinExistence type="predicted"/>
<evidence type="ECO:0000313" key="2">
    <source>
        <dbReference type="Proteomes" id="UP001236014"/>
    </source>
</evidence>
<gene>
    <name evidence="1" type="ORF">QRX50_37930</name>
</gene>
<accession>A0A9Y2MVV9</accession>
<protein>
    <submittedName>
        <fullName evidence="1">Uncharacterized protein</fullName>
    </submittedName>
</protein>
<reference evidence="1 2" key="1">
    <citation type="submission" date="2023-06" db="EMBL/GenBank/DDBJ databases">
        <authorList>
            <person name="Oyuntsetseg B."/>
            <person name="Kim S.B."/>
        </authorList>
    </citation>
    <scope>NUCLEOTIDE SEQUENCE [LARGE SCALE GENOMIC DNA]</scope>
    <source>
        <strain evidence="1 2">2-15</strain>
    </source>
</reference>
<dbReference type="Gene3D" id="3.40.830.10">
    <property type="entry name" value="LigB-like"/>
    <property type="match status" value="1"/>
</dbReference>
<keyword evidence="2" id="KW-1185">Reference proteome</keyword>
<dbReference type="KEGG" id="acab:QRX50_37930"/>